<proteinExistence type="predicted"/>
<reference evidence="2 3" key="1">
    <citation type="journal article" date="2011" name="ISME J.">
        <title>The endosymbionts of the deep-sea tubeworms Riftia pachyptila and Tevnia jerichonana share an identical physiology as revealed by proteogenomic analyses.</title>
        <authorList>
            <person name="Gardebrecht A."/>
            <person name="Markert S."/>
            <person name="Felbeck H."/>
            <person name="Thuermer A."/>
            <person name="Albrecht D."/>
            <person name="Wollherr A."/>
            <person name="Kabisch J."/>
            <person name="Lehmann R."/>
            <person name="Daniel R."/>
            <person name="Liesegang H."/>
            <person name="Hecker M."/>
            <person name="Sievert S.M."/>
            <person name="Schweder T."/>
        </authorList>
    </citation>
    <scope>NUCLEOTIDE SEQUENCE [LARGE SCALE GENOMIC DNA]</scope>
</reference>
<dbReference type="SUPFAM" id="SSF50249">
    <property type="entry name" value="Nucleic acid-binding proteins"/>
    <property type="match status" value="1"/>
</dbReference>
<dbReference type="InterPro" id="IPR012340">
    <property type="entry name" value="NA-bd_OB-fold"/>
</dbReference>
<keyword evidence="2" id="KW-0238">DNA-binding</keyword>
<evidence type="ECO:0000313" key="3">
    <source>
        <dbReference type="Proteomes" id="UP000005167"/>
    </source>
</evidence>
<evidence type="ECO:0000313" key="2">
    <source>
        <dbReference type="EMBL" id="EGW53152.1"/>
    </source>
</evidence>
<dbReference type="InterPro" id="IPR002059">
    <property type="entry name" value="CSP_DNA-bd"/>
</dbReference>
<dbReference type="EMBL" id="AFZB01000037">
    <property type="protein sequence ID" value="EGW53152.1"/>
    <property type="molecule type" value="Genomic_DNA"/>
</dbReference>
<protein>
    <submittedName>
        <fullName evidence="2">Cold-shock DNA-binding domain protein</fullName>
    </submittedName>
</protein>
<accession>G2FJ59</accession>
<name>G2FJ59_9GAMM</name>
<organism evidence="2 3">
    <name type="scientific">endosymbiont of Tevnia jerichonana</name>
    <name type="common">vent Tica</name>
    <dbReference type="NCBI Taxonomy" id="1049564"/>
    <lineage>
        <taxon>Bacteria</taxon>
        <taxon>Pseudomonadati</taxon>
        <taxon>Pseudomonadota</taxon>
        <taxon>Gammaproteobacteria</taxon>
        <taxon>sulfur-oxidizing symbionts</taxon>
    </lineage>
</organism>
<gene>
    <name evidence="2" type="ORF">TevJSym_bk00070</name>
</gene>
<evidence type="ECO:0000259" key="1">
    <source>
        <dbReference type="PROSITE" id="PS51857"/>
    </source>
</evidence>
<feature type="domain" description="CSD" evidence="1">
    <location>
        <begin position="31"/>
        <end position="95"/>
    </location>
</feature>
<dbReference type="Pfam" id="PF00313">
    <property type="entry name" value="CSD"/>
    <property type="match status" value="1"/>
</dbReference>
<sequence>MAIRDAFDAARRQLQDYARKQRNKVKRHEPPLHGRISKLVPLEDFGKIESSDGKEIYFHRNSVVDADFDSLAIGNDVRYVEEAGDEGPQASTVYIIGKHHIVD</sequence>
<dbReference type="PROSITE" id="PS51857">
    <property type="entry name" value="CSD_2"/>
    <property type="match status" value="1"/>
</dbReference>
<dbReference type="GO" id="GO:0003677">
    <property type="term" value="F:DNA binding"/>
    <property type="evidence" value="ECO:0007669"/>
    <property type="project" value="UniProtKB-KW"/>
</dbReference>
<dbReference type="Proteomes" id="UP000005167">
    <property type="component" value="Unassembled WGS sequence"/>
</dbReference>
<comment type="caution">
    <text evidence="2">The sequence shown here is derived from an EMBL/GenBank/DDBJ whole genome shotgun (WGS) entry which is preliminary data.</text>
</comment>
<dbReference type="eggNOG" id="COG1278">
    <property type="taxonomic scope" value="Bacteria"/>
</dbReference>
<keyword evidence="3" id="KW-1185">Reference proteome</keyword>
<dbReference type="Gene3D" id="2.40.50.140">
    <property type="entry name" value="Nucleic acid-binding proteins"/>
    <property type="match status" value="1"/>
</dbReference>
<dbReference type="AlphaFoldDB" id="G2FJ59"/>